<dbReference type="GO" id="GO:0000727">
    <property type="term" value="P:double-strand break repair via break-induced replication"/>
    <property type="evidence" value="ECO:0007669"/>
    <property type="project" value="UniProtKB-UniRule"/>
</dbReference>
<dbReference type="InterPro" id="IPR036388">
    <property type="entry name" value="WH-like_DNA-bd_sf"/>
</dbReference>
<evidence type="ECO:0000256" key="2">
    <source>
        <dbReference type="ARBA" id="ARBA00004123"/>
    </source>
</evidence>
<keyword evidence="4 13" id="KW-0540">Nuclease</keyword>
<keyword evidence="16" id="KW-1185">Reference proteome</keyword>
<comment type="cofactor">
    <cofactor evidence="1 13">
        <name>Mg(2+)</name>
        <dbReference type="ChEBI" id="CHEBI:18420"/>
    </cofactor>
</comment>
<dbReference type="InterPro" id="IPR011335">
    <property type="entry name" value="Restrct_endonuc-II-like"/>
</dbReference>
<keyword evidence="10 13" id="KW-0233">DNA recombination</keyword>
<evidence type="ECO:0000256" key="3">
    <source>
        <dbReference type="ARBA" id="ARBA00010015"/>
    </source>
</evidence>
<feature type="domain" description="ERCC4" evidence="14">
    <location>
        <begin position="263"/>
        <end position="361"/>
    </location>
</feature>
<sequence>MATKNRVTVKLKNPNPLFVKWITEWRDKAIEKDSKMQYTFTNALQSLKKYPLPLESGRDCKILKGFGEKLCTMLDNKLTEHKQNMLVENNVNDNVQNKSQIKKRISTSREYLPAYRSGAYAILVSLYRKSLDSQYSGYMLKADIIKEGRHLCDKSFIKPDPGSYYTAWSSMKTLLGKKLVIKQSTPAKYSLSNDGVVLGQKLFNMEKGEVEVIPNLQSTSNQENLLSAVEIDLKDDDNLDTVPSNSQSQDETFIFAPYSFKIILLVDTQEVSGSKNNDNPLLAELTHLNVQFEVKHLKVGDYTWICRQTVSNQELILPYIIERKRMDDLASSITDGRFHEQKFRLRQCGIENVIYLVESYGSNSHVGLPISNLYQAITNTLIQDNFDLKFTADLRGTVKYLSILTSVLQDLYKNKTLVSCPKQNLNKTDIKDDLVPLMTFTEFNKNASKFHNFKVRELFIRQLLQLKRMTVEKALAIVENYPTPKVLYMEYQNTSGTVGENLLSNLQYGNLNKKIGPLISKAIYQLFTSTY</sequence>
<evidence type="ECO:0000256" key="5">
    <source>
        <dbReference type="ARBA" id="ARBA00022723"/>
    </source>
</evidence>
<evidence type="ECO:0000256" key="9">
    <source>
        <dbReference type="ARBA" id="ARBA00022842"/>
    </source>
</evidence>
<dbReference type="GO" id="GO:0048476">
    <property type="term" value="C:Holliday junction resolvase complex"/>
    <property type="evidence" value="ECO:0007669"/>
    <property type="project" value="UniProtKB-UniRule"/>
</dbReference>
<dbReference type="GO" id="GO:0046872">
    <property type="term" value="F:metal ion binding"/>
    <property type="evidence" value="ECO:0007669"/>
    <property type="project" value="UniProtKB-UniRule"/>
</dbReference>
<dbReference type="GO" id="GO:0031297">
    <property type="term" value="P:replication fork processing"/>
    <property type="evidence" value="ECO:0007669"/>
    <property type="project" value="UniProtKB-ARBA"/>
</dbReference>
<comment type="subcellular location">
    <subcellularLocation>
        <location evidence="2 13">Nucleus</location>
    </subcellularLocation>
</comment>
<keyword evidence="9 13" id="KW-0460">Magnesium</keyword>
<dbReference type="EMBL" id="JARPUR010000002">
    <property type="protein sequence ID" value="KAK4882578.1"/>
    <property type="molecule type" value="Genomic_DNA"/>
</dbReference>
<evidence type="ECO:0000256" key="6">
    <source>
        <dbReference type="ARBA" id="ARBA00022759"/>
    </source>
</evidence>
<dbReference type="SUPFAM" id="SSF52980">
    <property type="entry name" value="Restriction endonuclease-like"/>
    <property type="match status" value="1"/>
</dbReference>
<dbReference type="Pfam" id="PF21136">
    <property type="entry name" value="WHD_MUS81"/>
    <property type="match status" value="1"/>
</dbReference>
<name>A0AAN7PDC0_9COLE</name>
<comment type="caution">
    <text evidence="15">The sequence shown here is derived from an EMBL/GenBank/DDBJ whole genome shotgun (WGS) entry which is preliminary data.</text>
</comment>
<evidence type="ECO:0000256" key="12">
    <source>
        <dbReference type="ARBA" id="ARBA00023242"/>
    </source>
</evidence>
<dbReference type="GO" id="GO:0031573">
    <property type="term" value="P:mitotic intra-S DNA damage checkpoint signaling"/>
    <property type="evidence" value="ECO:0007669"/>
    <property type="project" value="TreeGrafter"/>
</dbReference>
<dbReference type="Gene3D" id="1.10.150.110">
    <property type="entry name" value="DNA polymerase beta, N-terminal domain-like"/>
    <property type="match status" value="1"/>
</dbReference>
<dbReference type="Gene3D" id="1.10.10.10">
    <property type="entry name" value="Winged helix-like DNA-binding domain superfamily/Winged helix DNA-binding domain"/>
    <property type="match status" value="1"/>
</dbReference>
<dbReference type="InterPro" id="IPR010996">
    <property type="entry name" value="HHH_MUS81"/>
</dbReference>
<keyword evidence="5 13" id="KW-0479">Metal-binding</keyword>
<dbReference type="InterPro" id="IPR047417">
    <property type="entry name" value="WHD_MUS81"/>
</dbReference>
<evidence type="ECO:0000256" key="13">
    <source>
        <dbReference type="RuleBase" id="RU369042"/>
    </source>
</evidence>
<protein>
    <recommendedName>
        <fullName evidence="13">Crossover junction endonuclease MUS81</fullName>
        <ecNumber evidence="13">3.1.22.-</ecNumber>
    </recommendedName>
</protein>
<dbReference type="InterPro" id="IPR033309">
    <property type="entry name" value="Mus81"/>
</dbReference>
<evidence type="ECO:0000313" key="16">
    <source>
        <dbReference type="Proteomes" id="UP001353858"/>
    </source>
</evidence>
<evidence type="ECO:0000256" key="4">
    <source>
        <dbReference type="ARBA" id="ARBA00022722"/>
    </source>
</evidence>
<dbReference type="GO" id="GO:0000712">
    <property type="term" value="P:resolution of meiotic recombination intermediates"/>
    <property type="evidence" value="ECO:0007669"/>
    <property type="project" value="TreeGrafter"/>
</dbReference>
<keyword evidence="7 13" id="KW-0227">DNA damage</keyword>
<accession>A0AAN7PDC0</accession>
<dbReference type="Proteomes" id="UP001353858">
    <property type="component" value="Unassembled WGS sequence"/>
</dbReference>
<dbReference type="GO" id="GO:0006308">
    <property type="term" value="P:DNA catabolic process"/>
    <property type="evidence" value="ECO:0007669"/>
    <property type="project" value="UniProtKB-UniRule"/>
</dbReference>
<evidence type="ECO:0000256" key="10">
    <source>
        <dbReference type="ARBA" id="ARBA00023172"/>
    </source>
</evidence>
<dbReference type="FunFam" id="1.10.10.10:FF:000307">
    <property type="entry name" value="Crossover junction endonuclease MUS81"/>
    <property type="match status" value="1"/>
</dbReference>
<comment type="function">
    <text evidence="13">Interacts with EME1 to form a DNA structure-specific endonuclease with substrate preference for branched DNA structures with a 5'-end at the branch nick. Typical substrates include 3'-flap structures, D-loops, replication forks and nicked Holliday junctions. May be required in mitosis for the processing of stalled or collapsed replication fork intermediates. May be required in meiosis for the repair of meiosis-specific double strand breaks subsequent to single-end invasion (SEI).</text>
</comment>
<dbReference type="Gene3D" id="3.40.50.10130">
    <property type="match status" value="1"/>
</dbReference>
<proteinExistence type="inferred from homology"/>
<dbReference type="CDD" id="cd20074">
    <property type="entry name" value="XPF_nuclease_Mus81"/>
    <property type="match status" value="1"/>
</dbReference>
<keyword evidence="11 13" id="KW-0234">DNA repair</keyword>
<organism evidence="15 16">
    <name type="scientific">Aquatica leii</name>
    <dbReference type="NCBI Taxonomy" id="1421715"/>
    <lineage>
        <taxon>Eukaryota</taxon>
        <taxon>Metazoa</taxon>
        <taxon>Ecdysozoa</taxon>
        <taxon>Arthropoda</taxon>
        <taxon>Hexapoda</taxon>
        <taxon>Insecta</taxon>
        <taxon>Pterygota</taxon>
        <taxon>Neoptera</taxon>
        <taxon>Endopterygota</taxon>
        <taxon>Coleoptera</taxon>
        <taxon>Polyphaga</taxon>
        <taxon>Elateriformia</taxon>
        <taxon>Elateroidea</taxon>
        <taxon>Lampyridae</taxon>
        <taxon>Luciolinae</taxon>
        <taxon>Aquatica</taxon>
    </lineage>
</organism>
<dbReference type="GO" id="GO:0003677">
    <property type="term" value="F:DNA binding"/>
    <property type="evidence" value="ECO:0007669"/>
    <property type="project" value="UniProtKB-UniRule"/>
</dbReference>
<dbReference type="AlphaFoldDB" id="A0AAN7PDC0"/>
<evidence type="ECO:0000259" key="14">
    <source>
        <dbReference type="SMART" id="SM00891"/>
    </source>
</evidence>
<dbReference type="FunFam" id="1.10.150.110:FF:000001">
    <property type="entry name" value="Putative Crossover junction endonuclease MUS81"/>
    <property type="match status" value="1"/>
</dbReference>
<dbReference type="Pfam" id="PF21292">
    <property type="entry name" value="EME1-MUS81_C"/>
    <property type="match status" value="1"/>
</dbReference>
<dbReference type="FunFam" id="3.40.50.10130:FF:000003">
    <property type="entry name" value="Crossover junction endonuclease MUS81"/>
    <property type="match status" value="1"/>
</dbReference>
<dbReference type="InterPro" id="IPR006166">
    <property type="entry name" value="ERCC4_domain"/>
</dbReference>
<evidence type="ECO:0000313" key="15">
    <source>
        <dbReference type="EMBL" id="KAK4882578.1"/>
    </source>
</evidence>
<dbReference type="SMART" id="SM00891">
    <property type="entry name" value="ERCC4"/>
    <property type="match status" value="1"/>
</dbReference>
<dbReference type="SUPFAM" id="SSF47802">
    <property type="entry name" value="DNA polymerase beta, N-terminal domain-like"/>
    <property type="match status" value="1"/>
</dbReference>
<reference evidence="16" key="1">
    <citation type="submission" date="2023-01" db="EMBL/GenBank/DDBJ databases">
        <title>Key to firefly adult light organ development and bioluminescence: homeobox transcription factors regulate luciferase expression and transportation to peroxisome.</title>
        <authorList>
            <person name="Fu X."/>
        </authorList>
    </citation>
    <scope>NUCLEOTIDE SEQUENCE [LARGE SCALE GENOMIC DNA]</scope>
</reference>
<dbReference type="EC" id="3.1.22.-" evidence="13"/>
<keyword evidence="12 13" id="KW-0539">Nucleus</keyword>
<dbReference type="InterPro" id="IPR047416">
    <property type="entry name" value="XPF_nuclease_Mus81"/>
</dbReference>
<dbReference type="Pfam" id="PF02732">
    <property type="entry name" value="ERCC4"/>
    <property type="match status" value="1"/>
</dbReference>
<dbReference type="PANTHER" id="PTHR13451">
    <property type="entry name" value="CLASS II CROSSOVER JUNCTION ENDONUCLEASE MUS81"/>
    <property type="match status" value="1"/>
</dbReference>
<dbReference type="GO" id="GO:0005634">
    <property type="term" value="C:nucleus"/>
    <property type="evidence" value="ECO:0007669"/>
    <property type="project" value="UniProtKB-SubCell"/>
</dbReference>
<evidence type="ECO:0000256" key="7">
    <source>
        <dbReference type="ARBA" id="ARBA00022763"/>
    </source>
</evidence>
<dbReference type="Pfam" id="PF14716">
    <property type="entry name" value="HHH_8"/>
    <property type="match status" value="1"/>
</dbReference>
<keyword evidence="8 13" id="KW-0378">Hydrolase</keyword>
<dbReference type="Gene3D" id="1.10.150.670">
    <property type="entry name" value="Crossover junction endonuclease EME1, DNA-binding domain"/>
    <property type="match status" value="1"/>
</dbReference>
<dbReference type="GO" id="GO:0008821">
    <property type="term" value="F:crossover junction DNA endonuclease activity"/>
    <property type="evidence" value="ECO:0007669"/>
    <property type="project" value="UniProtKB-UniRule"/>
</dbReference>
<evidence type="ECO:0000256" key="11">
    <source>
        <dbReference type="ARBA" id="ARBA00023204"/>
    </source>
</evidence>
<dbReference type="CDD" id="cd21036">
    <property type="entry name" value="WH_MUS81"/>
    <property type="match status" value="1"/>
</dbReference>
<dbReference type="PANTHER" id="PTHR13451:SF0">
    <property type="entry name" value="CROSSOVER JUNCTION ENDONUCLEASE MUS81"/>
    <property type="match status" value="1"/>
</dbReference>
<dbReference type="InterPro" id="IPR027421">
    <property type="entry name" value="DNA_pol_lamdba_lyase_dom_sf"/>
</dbReference>
<dbReference type="GO" id="GO:0048257">
    <property type="term" value="F:3'-flap endonuclease activity"/>
    <property type="evidence" value="ECO:0007669"/>
    <property type="project" value="TreeGrafter"/>
</dbReference>
<keyword evidence="6 13" id="KW-0255">Endonuclease</keyword>
<gene>
    <name evidence="15" type="ORF">RN001_005897</name>
</gene>
<evidence type="ECO:0000256" key="8">
    <source>
        <dbReference type="ARBA" id="ARBA00022801"/>
    </source>
</evidence>
<evidence type="ECO:0000256" key="1">
    <source>
        <dbReference type="ARBA" id="ARBA00001946"/>
    </source>
</evidence>
<comment type="similarity">
    <text evidence="3 13">Belongs to the XPF family.</text>
</comment>
<comment type="subunit">
    <text evidence="13">Interacts with EME1.</text>
</comment>
<dbReference type="InterPro" id="IPR042530">
    <property type="entry name" value="EME1/EME2_C"/>
</dbReference>